<dbReference type="Pfam" id="PF12706">
    <property type="entry name" value="Lactamase_B_2"/>
    <property type="match status" value="1"/>
</dbReference>
<dbReference type="PANTHER" id="PTHR46504:SF2">
    <property type="entry name" value="TRNASE Z TRZ1"/>
    <property type="match status" value="1"/>
</dbReference>
<keyword evidence="3" id="KW-1185">Reference proteome</keyword>
<reference evidence="2 3" key="1">
    <citation type="submission" date="2023-11" db="EMBL/GenBank/DDBJ databases">
        <title>Peredibacter starrii A3.12.</title>
        <authorList>
            <person name="Mitchell R.J."/>
        </authorList>
    </citation>
    <scope>NUCLEOTIDE SEQUENCE [LARGE SCALE GENOMIC DNA]</scope>
    <source>
        <strain evidence="2 3">A3.12</strain>
    </source>
</reference>
<dbReference type="EMBL" id="CP139487">
    <property type="protein sequence ID" value="WPU66617.1"/>
    <property type="molecule type" value="Genomic_DNA"/>
</dbReference>
<feature type="domain" description="Metallo-beta-lactamase" evidence="1">
    <location>
        <begin position="49"/>
        <end position="245"/>
    </location>
</feature>
<evidence type="ECO:0000313" key="2">
    <source>
        <dbReference type="EMBL" id="WPU66617.1"/>
    </source>
</evidence>
<dbReference type="SUPFAM" id="SSF56281">
    <property type="entry name" value="Metallo-hydrolase/oxidoreductase"/>
    <property type="match status" value="1"/>
</dbReference>
<sequence length="277" mass="31565">MNTGQWTYAGLNFNGLSLAGVRTSIAIPELSLAFDLAQGLPHAIGMNHFLITHGHMDHSAGIPYVISQKAMHSHKTPHFYMPESMVEPMKEIMNQWSLIEGHQYDFQFTGLKTNEAFTLSSRYLVKTFETVHRIPSLGYSIYRRFRKLRKDLEGKASEEIAAFRQRGEDPTEERTELVVSFTGDTQIEFLDKAPEVANSKILLMEATYLNEKKTVASAKEWGHTHLDELIPRLPSIKSEKIVLIHSSARYSFEEAQSILMKRLPKTDIDRVVLFPGR</sequence>
<protein>
    <submittedName>
        <fullName evidence="2">MBL fold metallo-hydrolase</fullName>
    </submittedName>
</protein>
<dbReference type="AlphaFoldDB" id="A0AAX4HTL6"/>
<dbReference type="RefSeq" id="WP_321399012.1">
    <property type="nucleotide sequence ID" value="NZ_CP139487.1"/>
</dbReference>
<dbReference type="PANTHER" id="PTHR46504">
    <property type="entry name" value="TRNASE Z TRZ1"/>
    <property type="match status" value="1"/>
</dbReference>
<evidence type="ECO:0000259" key="1">
    <source>
        <dbReference type="Pfam" id="PF12706"/>
    </source>
</evidence>
<dbReference type="InterPro" id="IPR001279">
    <property type="entry name" value="Metallo-B-lactamas"/>
</dbReference>
<dbReference type="Proteomes" id="UP001324634">
    <property type="component" value="Chromosome"/>
</dbReference>
<evidence type="ECO:0000313" key="3">
    <source>
        <dbReference type="Proteomes" id="UP001324634"/>
    </source>
</evidence>
<dbReference type="InterPro" id="IPR036866">
    <property type="entry name" value="RibonucZ/Hydroxyglut_hydro"/>
</dbReference>
<proteinExistence type="predicted"/>
<gene>
    <name evidence="2" type="ORF">SOO65_07650</name>
</gene>
<name>A0AAX4HTL6_9BACT</name>
<dbReference type="KEGG" id="psti:SOO65_07650"/>
<accession>A0AAX4HTL6</accession>
<organism evidence="2 3">
    <name type="scientific">Peredibacter starrii</name>
    <dbReference type="NCBI Taxonomy" id="28202"/>
    <lineage>
        <taxon>Bacteria</taxon>
        <taxon>Pseudomonadati</taxon>
        <taxon>Bdellovibrionota</taxon>
        <taxon>Bacteriovoracia</taxon>
        <taxon>Bacteriovoracales</taxon>
        <taxon>Bacteriovoracaceae</taxon>
        <taxon>Peredibacter</taxon>
    </lineage>
</organism>
<dbReference type="Gene3D" id="3.60.15.10">
    <property type="entry name" value="Ribonuclease Z/Hydroxyacylglutathione hydrolase-like"/>
    <property type="match status" value="1"/>
</dbReference>